<evidence type="ECO:0000313" key="2">
    <source>
        <dbReference type="EMBL" id="TWH68493.1"/>
    </source>
</evidence>
<dbReference type="EMBL" id="VLKE01000001">
    <property type="protein sequence ID" value="TWH68493.1"/>
    <property type="molecule type" value="Genomic_DNA"/>
</dbReference>
<name>A0A562ICQ1_MICOL</name>
<sequence length="65" mass="7492">MRYRDLSYWLSSLDERLTPRPPLPGAADADAPPTPTLRRRSADRAERRTGRPSRRAALFARYLSH</sequence>
<dbReference type="Proteomes" id="UP000319825">
    <property type="component" value="Unassembled WGS sequence"/>
</dbReference>
<evidence type="ECO:0000256" key="1">
    <source>
        <dbReference type="SAM" id="MobiDB-lite"/>
    </source>
</evidence>
<comment type="caution">
    <text evidence="2">The sequence shown here is derived from an EMBL/GenBank/DDBJ whole genome shotgun (WGS) entry which is preliminary data.</text>
</comment>
<keyword evidence="3" id="KW-1185">Reference proteome</keyword>
<evidence type="ECO:0000313" key="3">
    <source>
        <dbReference type="Proteomes" id="UP000319825"/>
    </source>
</evidence>
<reference evidence="2 3" key="1">
    <citation type="submission" date="2019-07" db="EMBL/GenBank/DDBJ databases">
        <title>R&amp;d 2014.</title>
        <authorList>
            <person name="Klenk H.-P."/>
        </authorList>
    </citation>
    <scope>NUCLEOTIDE SEQUENCE [LARGE SCALE GENOMIC DNA]</scope>
    <source>
        <strain evidence="2 3">DSM 43868</strain>
    </source>
</reference>
<protein>
    <submittedName>
        <fullName evidence="2">Uncharacterized protein</fullName>
    </submittedName>
</protein>
<organism evidence="2 3">
    <name type="scientific">Micromonospora olivasterospora</name>
    <dbReference type="NCBI Taxonomy" id="1880"/>
    <lineage>
        <taxon>Bacteria</taxon>
        <taxon>Bacillati</taxon>
        <taxon>Actinomycetota</taxon>
        <taxon>Actinomycetes</taxon>
        <taxon>Micromonosporales</taxon>
        <taxon>Micromonosporaceae</taxon>
        <taxon>Micromonospora</taxon>
    </lineage>
</organism>
<accession>A0A562ICQ1</accession>
<proteinExistence type="predicted"/>
<gene>
    <name evidence="2" type="ORF">JD77_03486</name>
</gene>
<dbReference type="RefSeq" id="WP_145775290.1">
    <property type="nucleotide sequence ID" value="NZ_BAAATQ010000042.1"/>
</dbReference>
<feature type="compositionally biased region" description="Basic and acidic residues" evidence="1">
    <location>
        <begin position="40"/>
        <end position="49"/>
    </location>
</feature>
<dbReference type="AlphaFoldDB" id="A0A562ICQ1"/>
<feature type="region of interest" description="Disordered" evidence="1">
    <location>
        <begin position="15"/>
        <end position="56"/>
    </location>
</feature>